<proteinExistence type="predicted"/>
<sequence>MDYRATETNGQATLFFDGELDMAVGDRVGELLQQYGTRNESVTVDFQGVSFVDSSGIGSLFFTTKELLALGKKVEIVNVREEILDILSVLGFTEALGISVAKAAETGFDAYASDCI</sequence>
<evidence type="ECO:0000313" key="3">
    <source>
        <dbReference type="Proteomes" id="UP000198915"/>
    </source>
</evidence>
<dbReference type="STRING" id="1884381.SAMN05518846_108264"/>
<dbReference type="GO" id="GO:0043856">
    <property type="term" value="F:anti-sigma factor antagonist activity"/>
    <property type="evidence" value="ECO:0007669"/>
    <property type="project" value="TreeGrafter"/>
</dbReference>
<reference evidence="3" key="1">
    <citation type="submission" date="2016-10" db="EMBL/GenBank/DDBJ databases">
        <authorList>
            <person name="Varghese N."/>
            <person name="Submissions S."/>
        </authorList>
    </citation>
    <scope>NUCLEOTIDE SEQUENCE [LARGE SCALE GENOMIC DNA]</scope>
    <source>
        <strain evidence="3">OK042</strain>
    </source>
</reference>
<dbReference type="Gene3D" id="3.30.750.24">
    <property type="entry name" value="STAS domain"/>
    <property type="match status" value="1"/>
</dbReference>
<evidence type="ECO:0000313" key="2">
    <source>
        <dbReference type="EMBL" id="SFK09701.1"/>
    </source>
</evidence>
<dbReference type="Pfam" id="PF01740">
    <property type="entry name" value="STAS"/>
    <property type="match status" value="1"/>
</dbReference>
<dbReference type="EMBL" id="FORT01000008">
    <property type="protein sequence ID" value="SFK09701.1"/>
    <property type="molecule type" value="Genomic_DNA"/>
</dbReference>
<dbReference type="AlphaFoldDB" id="A0A1I3WTD6"/>
<gene>
    <name evidence="2" type="ORF">SAMN05518846_108264</name>
</gene>
<organism evidence="2 3">
    <name type="scientific">Brevibacillus centrosporus</name>
    <dbReference type="NCBI Taxonomy" id="54910"/>
    <lineage>
        <taxon>Bacteria</taxon>
        <taxon>Bacillati</taxon>
        <taxon>Bacillota</taxon>
        <taxon>Bacilli</taxon>
        <taxon>Bacillales</taxon>
        <taxon>Paenibacillaceae</taxon>
        <taxon>Brevibacillus</taxon>
    </lineage>
</organism>
<dbReference type="RefSeq" id="WP_092269621.1">
    <property type="nucleotide sequence ID" value="NZ_BJOE01000017.1"/>
</dbReference>
<feature type="domain" description="STAS" evidence="1">
    <location>
        <begin position="1"/>
        <end position="114"/>
    </location>
</feature>
<accession>A0A1I3WTD6</accession>
<protein>
    <submittedName>
        <fullName evidence="2">Anti-anti-sigma factor</fullName>
    </submittedName>
</protein>
<dbReference type="CDD" id="cd07043">
    <property type="entry name" value="STAS_anti-anti-sigma_factors"/>
    <property type="match status" value="1"/>
</dbReference>
<dbReference type="Proteomes" id="UP000198915">
    <property type="component" value="Unassembled WGS sequence"/>
</dbReference>
<dbReference type="PANTHER" id="PTHR33495">
    <property type="entry name" value="ANTI-SIGMA FACTOR ANTAGONIST TM_1081-RELATED-RELATED"/>
    <property type="match status" value="1"/>
</dbReference>
<dbReference type="PROSITE" id="PS50801">
    <property type="entry name" value="STAS"/>
    <property type="match status" value="1"/>
</dbReference>
<name>A0A1I3WTD6_9BACL</name>
<dbReference type="InterPro" id="IPR036513">
    <property type="entry name" value="STAS_dom_sf"/>
</dbReference>
<dbReference type="InterPro" id="IPR002645">
    <property type="entry name" value="STAS_dom"/>
</dbReference>
<keyword evidence="3" id="KW-1185">Reference proteome</keyword>
<evidence type="ECO:0000259" key="1">
    <source>
        <dbReference type="PROSITE" id="PS50801"/>
    </source>
</evidence>
<dbReference type="SUPFAM" id="SSF52091">
    <property type="entry name" value="SpoIIaa-like"/>
    <property type="match status" value="1"/>
</dbReference>